<reference evidence="1 2" key="1">
    <citation type="journal article" date="2015" name="Genome Biol. Evol.">
        <title>Phylogenomic analyses indicate that early fungi evolved digesting cell walls of algal ancestors of land plants.</title>
        <authorList>
            <person name="Chang Y."/>
            <person name="Wang S."/>
            <person name="Sekimoto S."/>
            <person name="Aerts A.L."/>
            <person name="Choi C."/>
            <person name="Clum A."/>
            <person name="LaButti K.M."/>
            <person name="Lindquist E.A."/>
            <person name="Yee Ngan C."/>
            <person name="Ohm R.A."/>
            <person name="Salamov A.A."/>
            <person name="Grigoriev I.V."/>
            <person name="Spatafora J.W."/>
            <person name="Berbee M.L."/>
        </authorList>
    </citation>
    <scope>NUCLEOTIDE SEQUENCE [LARGE SCALE GENOMIC DNA]</scope>
    <source>
        <strain evidence="1 2">JEL478</strain>
    </source>
</reference>
<dbReference type="Proteomes" id="UP000070544">
    <property type="component" value="Unassembled WGS sequence"/>
</dbReference>
<organism evidence="1 2">
    <name type="scientific">Gonapodya prolifera (strain JEL478)</name>
    <name type="common">Monoblepharis prolifera</name>
    <dbReference type="NCBI Taxonomy" id="1344416"/>
    <lineage>
        <taxon>Eukaryota</taxon>
        <taxon>Fungi</taxon>
        <taxon>Fungi incertae sedis</taxon>
        <taxon>Chytridiomycota</taxon>
        <taxon>Chytridiomycota incertae sedis</taxon>
        <taxon>Monoblepharidomycetes</taxon>
        <taxon>Monoblepharidales</taxon>
        <taxon>Gonapodyaceae</taxon>
        <taxon>Gonapodya</taxon>
    </lineage>
</organism>
<accession>A0A139A4D7</accession>
<gene>
    <name evidence="1" type="ORF">M427DRAFT_138100</name>
</gene>
<proteinExistence type="predicted"/>
<evidence type="ECO:0000313" key="1">
    <source>
        <dbReference type="EMBL" id="KXS11662.1"/>
    </source>
</evidence>
<dbReference type="AlphaFoldDB" id="A0A139A4D7"/>
<name>A0A139A4D7_GONPJ</name>
<sequence length="192" mass="21489">MKLRFGSNAQGWTSGTMQLPVIARDRSTVTMIDQGNGGTGDSDDIVALTIFCTNVGKLEVAPEPIINNDGDRMARSDAKVYINAPAMDGKGDEFYFHVNVTNIRKGFDQLPCRLTCTSWESKKCKALDLHHLNPIFNYVRIVGCFADNVNPQLEGARLTLSGYFRYIFSSLEKCHSTSGRRSFRERVTILRE</sequence>
<evidence type="ECO:0000313" key="2">
    <source>
        <dbReference type="Proteomes" id="UP000070544"/>
    </source>
</evidence>
<protein>
    <submittedName>
        <fullName evidence="1">Uncharacterized protein</fullName>
    </submittedName>
</protein>
<dbReference type="EMBL" id="KQ965799">
    <property type="protein sequence ID" value="KXS11662.1"/>
    <property type="molecule type" value="Genomic_DNA"/>
</dbReference>
<keyword evidence="2" id="KW-1185">Reference proteome</keyword>